<gene>
    <name evidence="1" type="ORF">CLUMA_CG008096</name>
</gene>
<evidence type="ECO:0000313" key="2">
    <source>
        <dbReference type="Proteomes" id="UP000183832"/>
    </source>
</evidence>
<dbReference type="EMBL" id="CVRI01000039">
    <property type="protein sequence ID" value="CRK94596.1"/>
    <property type="molecule type" value="Genomic_DNA"/>
</dbReference>
<proteinExistence type="predicted"/>
<keyword evidence="2" id="KW-1185">Reference proteome</keyword>
<accession>A0A1J1I4S4</accession>
<reference evidence="1 2" key="1">
    <citation type="submission" date="2015-04" db="EMBL/GenBank/DDBJ databases">
        <authorList>
            <person name="Syromyatnikov M.Y."/>
            <person name="Popov V.N."/>
        </authorList>
    </citation>
    <scope>NUCLEOTIDE SEQUENCE [LARGE SCALE GENOMIC DNA]</scope>
</reference>
<protein>
    <submittedName>
        <fullName evidence="1">CLUMA_CG008096, isoform A</fullName>
    </submittedName>
</protein>
<evidence type="ECO:0000313" key="1">
    <source>
        <dbReference type="EMBL" id="CRK94596.1"/>
    </source>
</evidence>
<sequence length="79" mass="8687">MNKDVELQAVAESLISDCQLMFIELGFKYPSLSSLCSGISSVGSLQDNFGDSSDFPSNILEIYVVKVEEKHHLAELGFD</sequence>
<dbReference type="AlphaFoldDB" id="A0A1J1I4S4"/>
<dbReference type="Proteomes" id="UP000183832">
    <property type="component" value="Unassembled WGS sequence"/>
</dbReference>
<organism evidence="1 2">
    <name type="scientific">Clunio marinus</name>
    <dbReference type="NCBI Taxonomy" id="568069"/>
    <lineage>
        <taxon>Eukaryota</taxon>
        <taxon>Metazoa</taxon>
        <taxon>Ecdysozoa</taxon>
        <taxon>Arthropoda</taxon>
        <taxon>Hexapoda</taxon>
        <taxon>Insecta</taxon>
        <taxon>Pterygota</taxon>
        <taxon>Neoptera</taxon>
        <taxon>Endopterygota</taxon>
        <taxon>Diptera</taxon>
        <taxon>Nematocera</taxon>
        <taxon>Chironomoidea</taxon>
        <taxon>Chironomidae</taxon>
        <taxon>Clunio</taxon>
    </lineage>
</organism>
<name>A0A1J1I4S4_9DIPT</name>